<dbReference type="Proteomes" id="UP000053573">
    <property type="component" value="Unassembled WGS sequence"/>
</dbReference>
<gene>
    <name evidence="1" type="ORF">EMPG_11801</name>
</gene>
<reference evidence="2" key="1">
    <citation type="journal article" date="2015" name="PLoS Genet.">
        <title>The dynamic genome and transcriptome of the human fungal pathogen Blastomyces and close relative Emmonsia.</title>
        <authorList>
            <person name="Munoz J.F."/>
            <person name="Gauthier G.M."/>
            <person name="Desjardins C.A."/>
            <person name="Gallo J.E."/>
            <person name="Holder J."/>
            <person name="Sullivan T.D."/>
            <person name="Marty A.J."/>
            <person name="Carmen J.C."/>
            <person name="Chen Z."/>
            <person name="Ding L."/>
            <person name="Gujja S."/>
            <person name="Magrini V."/>
            <person name="Misas E."/>
            <person name="Mitreva M."/>
            <person name="Priest M."/>
            <person name="Saif S."/>
            <person name="Whiston E.A."/>
            <person name="Young S."/>
            <person name="Zeng Q."/>
            <person name="Goldman W.E."/>
            <person name="Mardis E.R."/>
            <person name="Taylor J.W."/>
            <person name="McEwen J.G."/>
            <person name="Clay O.K."/>
            <person name="Klein B.S."/>
            <person name="Cuomo C.A."/>
        </authorList>
    </citation>
    <scope>NUCLEOTIDE SEQUENCE [LARGE SCALE GENOMIC DNA]</scope>
    <source>
        <strain evidence="2">UAMH 139</strain>
    </source>
</reference>
<proteinExistence type="predicted"/>
<dbReference type="EMBL" id="LDEV01000433">
    <property type="protein sequence ID" value="KLJ13259.1"/>
    <property type="molecule type" value="Genomic_DNA"/>
</dbReference>
<keyword evidence="2" id="KW-1185">Reference proteome</keyword>
<protein>
    <submittedName>
        <fullName evidence="1">Uncharacterized protein</fullName>
    </submittedName>
</protein>
<sequence length="62" mass="6775">MVTQTATEAKEPLYNSGPEALEGYGVHTLQTWGLGGVADHRPANRLIFVVSYLVLKICQCVQ</sequence>
<organism evidence="1 2">
    <name type="scientific">Blastomyces silverae</name>
    <dbReference type="NCBI Taxonomy" id="2060906"/>
    <lineage>
        <taxon>Eukaryota</taxon>
        <taxon>Fungi</taxon>
        <taxon>Dikarya</taxon>
        <taxon>Ascomycota</taxon>
        <taxon>Pezizomycotina</taxon>
        <taxon>Eurotiomycetes</taxon>
        <taxon>Eurotiomycetidae</taxon>
        <taxon>Onygenales</taxon>
        <taxon>Ajellomycetaceae</taxon>
        <taxon>Blastomyces</taxon>
    </lineage>
</organism>
<name>A0A0H1BNX6_9EURO</name>
<dbReference type="AlphaFoldDB" id="A0A0H1BNX6"/>
<accession>A0A0H1BNX6</accession>
<evidence type="ECO:0000313" key="2">
    <source>
        <dbReference type="Proteomes" id="UP000053573"/>
    </source>
</evidence>
<evidence type="ECO:0000313" key="1">
    <source>
        <dbReference type="EMBL" id="KLJ13259.1"/>
    </source>
</evidence>
<comment type="caution">
    <text evidence="1">The sequence shown here is derived from an EMBL/GenBank/DDBJ whole genome shotgun (WGS) entry which is preliminary data.</text>
</comment>
<feature type="non-terminal residue" evidence="1">
    <location>
        <position position="62"/>
    </location>
</feature>